<gene>
    <name evidence="3" type="ORF">MBAV_006070</name>
</gene>
<dbReference type="Gene3D" id="3.40.50.10140">
    <property type="entry name" value="Toll/interleukin-1 receptor homology (TIR) domain"/>
    <property type="match status" value="1"/>
</dbReference>
<dbReference type="Pfam" id="PF13676">
    <property type="entry name" value="TIR_2"/>
    <property type="match status" value="1"/>
</dbReference>
<dbReference type="InterPro" id="IPR000157">
    <property type="entry name" value="TIR_dom"/>
</dbReference>
<comment type="caution">
    <text evidence="3">The sequence shown here is derived from an EMBL/GenBank/DDBJ whole genome shotgun (WGS) entry which is preliminary data.</text>
</comment>
<sequence>MGYDVFISHDSADRSDANKLVNSLEGRGIRCWIDHRDLPPGSSWADEIFKTITENPELLVVVLISANTLQSRYVEKEITVADANNVSVIPVRLKDIKLTGALATLLSTNTWINAFEVGIDTVIEKISVEVNKRKTPASNLKPSPKPKSTSTPLTMEERFVDNGDQTITDTSNRLVWTKDAKLTGHKTWQQALDYVASMNKRRVENFGYTDWCVPTIQALYSLCRTDGSPAETRREASANLFMGSVYRLENIMIIPMPIPKTMSVMSVLLMVFALMRSEKSSLFICRWM</sequence>
<keyword evidence="1" id="KW-1133">Transmembrane helix</keyword>
<dbReference type="Proteomes" id="UP000033423">
    <property type="component" value="Unassembled WGS sequence"/>
</dbReference>
<dbReference type="PROSITE" id="PS50104">
    <property type="entry name" value="TIR"/>
    <property type="match status" value="1"/>
</dbReference>
<feature type="transmembrane region" description="Helical" evidence="1">
    <location>
        <begin position="252"/>
        <end position="274"/>
    </location>
</feature>
<keyword evidence="1" id="KW-0472">Membrane</keyword>
<reference evidence="3 4" key="1">
    <citation type="submission" date="2015-02" db="EMBL/GenBank/DDBJ databases">
        <title>Single-cell genomics of uncultivated deep-branching MTB reveals a conserved set of magnetosome genes.</title>
        <authorList>
            <person name="Kolinko S."/>
            <person name="Richter M."/>
            <person name="Glockner F.O."/>
            <person name="Brachmann A."/>
            <person name="Schuler D."/>
        </authorList>
    </citation>
    <scope>NUCLEOTIDE SEQUENCE [LARGE SCALE GENOMIC DNA]</scope>
    <source>
        <strain evidence="3">TM-1</strain>
    </source>
</reference>
<dbReference type="AlphaFoldDB" id="A0A0F3GIF5"/>
<feature type="domain" description="TIR" evidence="2">
    <location>
        <begin position="1"/>
        <end position="118"/>
    </location>
</feature>
<protein>
    <submittedName>
        <fullName evidence="3">Protein containing DUF1566</fullName>
    </submittedName>
</protein>
<evidence type="ECO:0000259" key="2">
    <source>
        <dbReference type="PROSITE" id="PS50104"/>
    </source>
</evidence>
<dbReference type="GO" id="GO:0007165">
    <property type="term" value="P:signal transduction"/>
    <property type="evidence" value="ECO:0007669"/>
    <property type="project" value="InterPro"/>
</dbReference>
<evidence type="ECO:0000313" key="3">
    <source>
        <dbReference type="EMBL" id="KJU81739.1"/>
    </source>
</evidence>
<keyword evidence="4" id="KW-1185">Reference proteome</keyword>
<dbReference type="InterPro" id="IPR035897">
    <property type="entry name" value="Toll_tir_struct_dom_sf"/>
</dbReference>
<organism evidence="3 4">
    <name type="scientific">Candidatus Magnetobacterium bavaricum</name>
    <dbReference type="NCBI Taxonomy" id="29290"/>
    <lineage>
        <taxon>Bacteria</taxon>
        <taxon>Pseudomonadati</taxon>
        <taxon>Nitrospirota</taxon>
        <taxon>Thermodesulfovibrionia</taxon>
        <taxon>Thermodesulfovibrionales</taxon>
        <taxon>Candidatus Magnetobacteriaceae</taxon>
        <taxon>Candidatus Magnetobacterium</taxon>
    </lineage>
</organism>
<dbReference type="EMBL" id="LACI01002579">
    <property type="protein sequence ID" value="KJU81739.1"/>
    <property type="molecule type" value="Genomic_DNA"/>
</dbReference>
<dbReference type="SUPFAM" id="SSF52200">
    <property type="entry name" value="Toll/Interleukin receptor TIR domain"/>
    <property type="match status" value="1"/>
</dbReference>
<dbReference type="InterPro" id="IPR011460">
    <property type="entry name" value="Lcl_C"/>
</dbReference>
<dbReference type="Pfam" id="PF07603">
    <property type="entry name" value="Lcl_C"/>
    <property type="match status" value="1"/>
</dbReference>
<evidence type="ECO:0000313" key="4">
    <source>
        <dbReference type="Proteomes" id="UP000033423"/>
    </source>
</evidence>
<keyword evidence="1" id="KW-0812">Transmembrane</keyword>
<accession>A0A0F3GIF5</accession>
<evidence type="ECO:0000256" key="1">
    <source>
        <dbReference type="SAM" id="Phobius"/>
    </source>
</evidence>
<name>A0A0F3GIF5_9BACT</name>
<dbReference type="SMART" id="SM00255">
    <property type="entry name" value="TIR"/>
    <property type="match status" value="1"/>
</dbReference>
<proteinExistence type="predicted"/>